<dbReference type="PANTHER" id="PTHR43762:SF1">
    <property type="entry name" value="D-ARABINONO-1,4-LACTONE OXIDASE"/>
    <property type="match status" value="1"/>
</dbReference>
<comment type="caution">
    <text evidence="6">The sequence shown here is derived from an EMBL/GenBank/DDBJ whole genome shotgun (WGS) entry which is preliminary data.</text>
</comment>
<keyword evidence="4" id="KW-0560">Oxidoreductase</keyword>
<evidence type="ECO:0000256" key="4">
    <source>
        <dbReference type="ARBA" id="ARBA00023002"/>
    </source>
</evidence>
<sequence length="439" mass="47605">MATTGATARRRTWSNWAGTATASPADVVAPASVEELQRDVARAAAAGLRVKALGSGHSFTPIAVTDGLAIRPDRLRGIVSADPATGTATVLAGTPLHELGPALWEHGLAMPNLGDIDVQTLAGALATGTHGTGRRLGGLGTQVAGMQLVLADGTLYDCPADVVPAAAIGLGALGVVATVTLRCVPAFLLRARERPAGFDEVLRDPATFDRFTAAHDHAELYWFPHTRRLLTKRNDRADGPVRPLPGWRRRFDDEFLSNTVFGWTNQVCAARPSWIPRVNAVAARALGAREFTDRSYRVFATPRRVLFRETEYAVPRDAVPAVIGEIEDWLRRSGENVAFPIEVRVAAADDVWLSTAFGRDSGYVAVHQYAGCDHTRYFDAAESILRDAGGRPHWGKMHSLGADDLAALYPRFDDFRALRDRLDPGRTFTNPYLRRVLGD</sequence>
<organism evidence="6 7">
    <name type="scientific">Pseudonocardia benzenivorans</name>
    <dbReference type="NCBI Taxonomy" id="228005"/>
    <lineage>
        <taxon>Bacteria</taxon>
        <taxon>Bacillati</taxon>
        <taxon>Actinomycetota</taxon>
        <taxon>Actinomycetes</taxon>
        <taxon>Pseudonocardiales</taxon>
        <taxon>Pseudonocardiaceae</taxon>
        <taxon>Pseudonocardia</taxon>
    </lineage>
</organism>
<dbReference type="PIRSF" id="PIRSF000136">
    <property type="entry name" value="LGO_GLO"/>
    <property type="match status" value="1"/>
</dbReference>
<dbReference type="InterPro" id="IPR007173">
    <property type="entry name" value="ALO_C"/>
</dbReference>
<dbReference type="Pfam" id="PF01565">
    <property type="entry name" value="FAD_binding_4"/>
    <property type="match status" value="1"/>
</dbReference>
<dbReference type="Gene3D" id="3.30.43.10">
    <property type="entry name" value="Uridine Diphospho-n-acetylenolpyruvylglucosamine Reductase, domain 2"/>
    <property type="match status" value="1"/>
</dbReference>
<protein>
    <submittedName>
        <fullName evidence="6">D-arabinono-1,4-lactone oxidase</fullName>
    </submittedName>
</protein>
<dbReference type="InterPro" id="IPR016167">
    <property type="entry name" value="FAD-bd_PCMH_sub1"/>
</dbReference>
<comment type="similarity">
    <text evidence="2">Belongs to the oxygen-dependent FAD-linked oxidoreductase family.</text>
</comment>
<dbReference type="NCBIfam" id="TIGR01679">
    <property type="entry name" value="bact_FAD_ox"/>
    <property type="match status" value="1"/>
</dbReference>
<dbReference type="InterPro" id="IPR016166">
    <property type="entry name" value="FAD-bd_PCMH"/>
</dbReference>
<evidence type="ECO:0000313" key="6">
    <source>
        <dbReference type="EMBL" id="MFD1234360.1"/>
    </source>
</evidence>
<evidence type="ECO:0000259" key="5">
    <source>
        <dbReference type="PROSITE" id="PS51387"/>
    </source>
</evidence>
<reference evidence="7" key="1">
    <citation type="journal article" date="2019" name="Int. J. Syst. Evol. Microbiol.">
        <title>The Global Catalogue of Microorganisms (GCM) 10K type strain sequencing project: providing services to taxonomists for standard genome sequencing and annotation.</title>
        <authorList>
            <consortium name="The Broad Institute Genomics Platform"/>
            <consortium name="The Broad Institute Genome Sequencing Center for Infectious Disease"/>
            <person name="Wu L."/>
            <person name="Ma J."/>
        </authorList>
    </citation>
    <scope>NUCLEOTIDE SEQUENCE [LARGE SCALE GENOMIC DNA]</scope>
    <source>
        <strain evidence="7">CCUG 49018</strain>
    </source>
</reference>
<keyword evidence="3" id="KW-0060">Ascorbate biosynthesis</keyword>
<dbReference type="EMBL" id="JBHTMB010000127">
    <property type="protein sequence ID" value="MFD1234360.1"/>
    <property type="molecule type" value="Genomic_DNA"/>
</dbReference>
<dbReference type="PANTHER" id="PTHR43762">
    <property type="entry name" value="L-GULONOLACTONE OXIDASE"/>
    <property type="match status" value="1"/>
</dbReference>
<evidence type="ECO:0000256" key="2">
    <source>
        <dbReference type="ARBA" id="ARBA00005466"/>
    </source>
</evidence>
<dbReference type="InterPro" id="IPR010031">
    <property type="entry name" value="FAD_lactone_oxidase-like"/>
</dbReference>
<keyword evidence="7" id="KW-1185">Reference proteome</keyword>
<dbReference type="InterPro" id="IPR016169">
    <property type="entry name" value="FAD-bd_PCMH_sub2"/>
</dbReference>
<dbReference type="PROSITE" id="PS00862">
    <property type="entry name" value="OX2_COVAL_FAD"/>
    <property type="match status" value="1"/>
</dbReference>
<name>A0ABW3VI35_9PSEU</name>
<evidence type="ECO:0000256" key="1">
    <source>
        <dbReference type="ARBA" id="ARBA00005147"/>
    </source>
</evidence>
<dbReference type="InterPro" id="IPR016171">
    <property type="entry name" value="Vanillyl_alc_oxidase_C-sub2"/>
</dbReference>
<dbReference type="Proteomes" id="UP001597182">
    <property type="component" value="Unassembled WGS sequence"/>
</dbReference>
<dbReference type="Pfam" id="PF04030">
    <property type="entry name" value="ALO"/>
    <property type="match status" value="1"/>
</dbReference>
<accession>A0ABW3VI35</accession>
<dbReference type="Gene3D" id="3.30.465.10">
    <property type="match status" value="1"/>
</dbReference>
<comment type="pathway">
    <text evidence="1">Cofactor biosynthesis; L-ascorbate biosynthesis.</text>
</comment>
<dbReference type="PROSITE" id="PS51387">
    <property type="entry name" value="FAD_PCMH"/>
    <property type="match status" value="1"/>
</dbReference>
<feature type="domain" description="FAD-binding PCMH-type" evidence="5">
    <location>
        <begin position="20"/>
        <end position="186"/>
    </location>
</feature>
<dbReference type="RefSeq" id="WP_346092104.1">
    <property type="nucleotide sequence ID" value="NZ_BAABKS010000051.1"/>
</dbReference>
<gene>
    <name evidence="6" type="ORF">ACFQ34_13805</name>
</gene>
<evidence type="ECO:0000313" key="7">
    <source>
        <dbReference type="Proteomes" id="UP001597182"/>
    </source>
</evidence>
<dbReference type="InterPro" id="IPR006094">
    <property type="entry name" value="Oxid_FAD_bind_N"/>
</dbReference>
<dbReference type="Gene3D" id="3.30.70.2520">
    <property type="match status" value="1"/>
</dbReference>
<evidence type="ECO:0000256" key="3">
    <source>
        <dbReference type="ARBA" id="ARBA00022644"/>
    </source>
</evidence>
<dbReference type="Gene3D" id="1.10.45.10">
    <property type="entry name" value="Vanillyl-alcohol Oxidase, Chain A, domain 4"/>
    <property type="match status" value="1"/>
</dbReference>
<dbReference type="SUPFAM" id="SSF56176">
    <property type="entry name" value="FAD-binding/transporter-associated domain-like"/>
    <property type="match status" value="1"/>
</dbReference>
<proteinExistence type="inferred from homology"/>
<dbReference type="InterPro" id="IPR036318">
    <property type="entry name" value="FAD-bd_PCMH-like_sf"/>
</dbReference>
<dbReference type="InterPro" id="IPR006093">
    <property type="entry name" value="Oxy_OxRdtase_FAD_BS"/>
</dbReference>